<proteinExistence type="predicted"/>
<dbReference type="OrthoDB" id="8020247at2759"/>
<evidence type="ECO:0000313" key="2">
    <source>
        <dbReference type="Proteomes" id="UP001652620"/>
    </source>
</evidence>
<organism evidence="2 3">
    <name type="scientific">Bactrocera dorsalis</name>
    <name type="common">Oriental fruit fly</name>
    <name type="synonym">Dacus dorsalis</name>
    <dbReference type="NCBI Taxonomy" id="27457"/>
    <lineage>
        <taxon>Eukaryota</taxon>
        <taxon>Metazoa</taxon>
        <taxon>Ecdysozoa</taxon>
        <taxon>Arthropoda</taxon>
        <taxon>Hexapoda</taxon>
        <taxon>Insecta</taxon>
        <taxon>Pterygota</taxon>
        <taxon>Neoptera</taxon>
        <taxon>Endopterygota</taxon>
        <taxon>Diptera</taxon>
        <taxon>Brachycera</taxon>
        <taxon>Muscomorpha</taxon>
        <taxon>Tephritoidea</taxon>
        <taxon>Tephritidae</taxon>
        <taxon>Bactrocera</taxon>
        <taxon>Bactrocera</taxon>
    </lineage>
</organism>
<dbReference type="AlphaFoldDB" id="A0A8N4KY41"/>
<keyword evidence="1" id="KW-0812">Transmembrane</keyword>
<dbReference type="KEGG" id="bdr:105223633"/>
<evidence type="ECO:0000313" key="3">
    <source>
        <dbReference type="RefSeq" id="XP_029405063.2"/>
    </source>
</evidence>
<dbReference type="RefSeq" id="XP_029405063.2">
    <property type="nucleotide sequence ID" value="XM_029549203.2"/>
</dbReference>
<dbReference type="GeneID" id="105223633"/>
<dbReference type="Proteomes" id="UP001652620">
    <property type="component" value="Chromosome 4"/>
</dbReference>
<accession>A0A8N4KY41</accession>
<feature type="transmembrane region" description="Helical" evidence="1">
    <location>
        <begin position="99"/>
        <end position="116"/>
    </location>
</feature>
<protein>
    <submittedName>
        <fullName evidence="3">Uncharacterized protein LOC105223633</fullName>
    </submittedName>
</protein>
<keyword evidence="2" id="KW-1185">Reference proteome</keyword>
<gene>
    <name evidence="3" type="primary">LOC105223633</name>
</gene>
<sequence length="378" mass="43590">MSLTQVNSNNNKKINSALDCCESRTVRTINTKHLQQQQPQQQHSVKVLSTSAASAINFVTGNTATCQKSATKAALTAKMQSAALNCQTRAHRRMPMMKSYVLLPIVCIVILAQISTTSGRTLHGRKRILHSSQNHLQHHKHLIQNERDDLSPLLHSLQPQRRHHLNVRSTEMCPEERMKAALDLIRNQSLKSLNTIMGQIEEFTKVRFVETVENTFHNWSKHSLSLDHPYTKSFTRQIKLNKEACKNVNFEQKTMDDKLKEIVKIYTTFKILRSVLNETKNEDNVREWQSTYKEKSRSIIDFLEITYDELTNNINAAHSAFMSTRNCSSLNIDDCINETIIPDYNRTAQVREWLIVVETISFFQFLITTLNNLMQMCN</sequence>
<evidence type="ECO:0000256" key="1">
    <source>
        <dbReference type="SAM" id="Phobius"/>
    </source>
</evidence>
<name>A0A8N4KY41_BACDO</name>
<reference evidence="3" key="1">
    <citation type="submission" date="2025-08" db="UniProtKB">
        <authorList>
            <consortium name="RefSeq"/>
        </authorList>
    </citation>
    <scope>IDENTIFICATION</scope>
    <source>
        <tissue evidence="3">Adult</tissue>
    </source>
</reference>
<keyword evidence="1" id="KW-1133">Transmembrane helix</keyword>
<keyword evidence="1" id="KW-0472">Membrane</keyword>